<evidence type="ECO:0000259" key="2">
    <source>
        <dbReference type="PROSITE" id="PS50110"/>
    </source>
</evidence>
<gene>
    <name evidence="3" type="ORF">MNBD_GAMMA19-1910</name>
</gene>
<evidence type="ECO:0000313" key="3">
    <source>
        <dbReference type="EMBL" id="VAX02228.1"/>
    </source>
</evidence>
<name>A0A3B1AS75_9ZZZZ</name>
<feature type="non-terminal residue" evidence="3">
    <location>
        <position position="1"/>
    </location>
</feature>
<reference evidence="3" key="1">
    <citation type="submission" date="2018-06" db="EMBL/GenBank/DDBJ databases">
        <authorList>
            <person name="Zhirakovskaya E."/>
        </authorList>
    </citation>
    <scope>NUCLEOTIDE SEQUENCE</scope>
</reference>
<accession>A0A3B1AS75</accession>
<proteinExistence type="predicted"/>
<dbReference type="PANTHER" id="PTHR45339">
    <property type="entry name" value="HYBRID SIGNAL TRANSDUCTION HISTIDINE KINASE J"/>
    <property type="match status" value="1"/>
</dbReference>
<organism evidence="3">
    <name type="scientific">hydrothermal vent metagenome</name>
    <dbReference type="NCBI Taxonomy" id="652676"/>
    <lineage>
        <taxon>unclassified sequences</taxon>
        <taxon>metagenomes</taxon>
        <taxon>ecological metagenomes</taxon>
    </lineage>
</organism>
<protein>
    <recommendedName>
        <fullName evidence="2">Response regulatory domain-containing protein</fullName>
    </recommendedName>
</protein>
<evidence type="ECO:0000256" key="1">
    <source>
        <dbReference type="ARBA" id="ARBA00022553"/>
    </source>
</evidence>
<sequence>FPAYQNRVGARIVKSVNGEKELPMNILIAEDAPILQSLNIRLMEHWGYDFDIASNGKEAVEYALKNDGKYDLGLMDIEMPIMNGMEATQRIRQETKYFPIIAYTSDPSHRRQCFEYGCDAFVEKPMMPGRLYKKIKELTVKSLLLCIEKNNISIKQVTPMSSDELEELRKLEKQGLAKFSLIGTEYKFLVHKNIQNKLSHDFIAEKKLLSEFIDRSPDSPGIIHVYASNLHANKKFISIELLNQLIPEEDKKMEKFTDKVVRTPLS</sequence>
<feature type="domain" description="Response regulatory" evidence="2">
    <location>
        <begin position="25"/>
        <end position="139"/>
    </location>
</feature>
<dbReference type="PANTHER" id="PTHR45339:SF3">
    <property type="entry name" value="HISTIDINE KINASE"/>
    <property type="match status" value="1"/>
</dbReference>
<dbReference type="GO" id="GO:0000160">
    <property type="term" value="P:phosphorelay signal transduction system"/>
    <property type="evidence" value="ECO:0007669"/>
    <property type="project" value="InterPro"/>
</dbReference>
<dbReference type="SUPFAM" id="SSF52172">
    <property type="entry name" value="CheY-like"/>
    <property type="match status" value="1"/>
</dbReference>
<dbReference type="SMART" id="SM00448">
    <property type="entry name" value="REC"/>
    <property type="match status" value="1"/>
</dbReference>
<dbReference type="PROSITE" id="PS50110">
    <property type="entry name" value="RESPONSE_REGULATORY"/>
    <property type="match status" value="1"/>
</dbReference>
<keyword evidence="1" id="KW-0597">Phosphoprotein</keyword>
<dbReference type="InterPro" id="IPR001789">
    <property type="entry name" value="Sig_transdc_resp-reg_receiver"/>
</dbReference>
<dbReference type="EMBL" id="UOFV01000297">
    <property type="protein sequence ID" value="VAX02228.1"/>
    <property type="molecule type" value="Genomic_DNA"/>
</dbReference>
<dbReference type="InterPro" id="IPR011006">
    <property type="entry name" value="CheY-like_superfamily"/>
</dbReference>
<dbReference type="AlphaFoldDB" id="A0A3B1AS75"/>
<dbReference type="Pfam" id="PF00072">
    <property type="entry name" value="Response_reg"/>
    <property type="match status" value="1"/>
</dbReference>
<dbReference type="Gene3D" id="3.40.50.2300">
    <property type="match status" value="1"/>
</dbReference>
<dbReference type="CDD" id="cd17546">
    <property type="entry name" value="REC_hyHK_CKI1_RcsC-like"/>
    <property type="match status" value="1"/>
</dbReference>